<proteinExistence type="predicted"/>
<organism evidence="1 2">
    <name type="scientific">Dendrobium chrysotoxum</name>
    <name type="common">Orchid</name>
    <dbReference type="NCBI Taxonomy" id="161865"/>
    <lineage>
        <taxon>Eukaryota</taxon>
        <taxon>Viridiplantae</taxon>
        <taxon>Streptophyta</taxon>
        <taxon>Embryophyta</taxon>
        <taxon>Tracheophyta</taxon>
        <taxon>Spermatophyta</taxon>
        <taxon>Magnoliopsida</taxon>
        <taxon>Liliopsida</taxon>
        <taxon>Asparagales</taxon>
        <taxon>Orchidaceae</taxon>
        <taxon>Epidendroideae</taxon>
        <taxon>Malaxideae</taxon>
        <taxon>Dendrobiinae</taxon>
        <taxon>Dendrobium</taxon>
    </lineage>
</organism>
<evidence type="ECO:0000313" key="1">
    <source>
        <dbReference type="EMBL" id="KAH0463180.1"/>
    </source>
</evidence>
<protein>
    <submittedName>
        <fullName evidence="1">Uncharacterized protein</fullName>
    </submittedName>
</protein>
<comment type="caution">
    <text evidence="1">The sequence shown here is derived from an EMBL/GenBank/DDBJ whole genome shotgun (WGS) entry which is preliminary data.</text>
</comment>
<dbReference type="EMBL" id="JAGFBR010000008">
    <property type="protein sequence ID" value="KAH0463180.1"/>
    <property type="molecule type" value="Genomic_DNA"/>
</dbReference>
<evidence type="ECO:0000313" key="2">
    <source>
        <dbReference type="Proteomes" id="UP000775213"/>
    </source>
</evidence>
<accession>A0AAV7H4Q3</accession>
<reference evidence="1 2" key="1">
    <citation type="journal article" date="2021" name="Hortic Res">
        <title>Chromosome-scale assembly of the Dendrobium chrysotoxum genome enhances the understanding of orchid evolution.</title>
        <authorList>
            <person name="Zhang Y."/>
            <person name="Zhang G.Q."/>
            <person name="Zhang D."/>
            <person name="Liu X.D."/>
            <person name="Xu X.Y."/>
            <person name="Sun W.H."/>
            <person name="Yu X."/>
            <person name="Zhu X."/>
            <person name="Wang Z.W."/>
            <person name="Zhao X."/>
            <person name="Zhong W.Y."/>
            <person name="Chen H."/>
            <person name="Yin W.L."/>
            <person name="Huang T."/>
            <person name="Niu S.C."/>
            <person name="Liu Z.J."/>
        </authorList>
    </citation>
    <scope>NUCLEOTIDE SEQUENCE [LARGE SCALE GENOMIC DNA]</scope>
    <source>
        <strain evidence="1">Lindl</strain>
    </source>
</reference>
<dbReference type="AlphaFoldDB" id="A0AAV7H4Q3"/>
<sequence length="168" mass="18396">MRLLIFPSFSQPPLLRRGRPLVSQYRLRQWYPISFHSKRPPGYSLYRLGGFSSKCSVVDVDVDASSIAMEDETSEDLTSCSNTLTPLASDIFYSDSFKLLEKDDCINSLLREVPVLTKDEQAALAATPAHPAVVGSGLLRKRRVGRSRICEVEVAGVGFGQGISNGSG</sequence>
<dbReference type="Proteomes" id="UP000775213">
    <property type="component" value="Unassembled WGS sequence"/>
</dbReference>
<name>A0AAV7H4Q3_DENCH</name>
<gene>
    <name evidence="1" type="ORF">IEQ34_007762</name>
</gene>
<keyword evidence="2" id="KW-1185">Reference proteome</keyword>